<dbReference type="AlphaFoldDB" id="A0A6H9PFZ4"/>
<gene>
    <name evidence="1" type="ORF">F2Y36_00120</name>
    <name evidence="2" type="ORF">F2Y39_17250</name>
    <name evidence="3" type="ORF">Q4469_13505</name>
</gene>
<protein>
    <submittedName>
        <fullName evidence="1">Uncharacterized protein</fullName>
    </submittedName>
</protein>
<dbReference type="RefSeq" id="WP_130057093.1">
    <property type="nucleotide sequence ID" value="NZ_JADMYS010000002.1"/>
</dbReference>
<dbReference type="Proteomes" id="UP000427825">
    <property type="component" value="Unassembled WGS sequence"/>
</dbReference>
<evidence type="ECO:0000313" key="1">
    <source>
        <dbReference type="EMBL" id="KAA5466310.1"/>
    </source>
</evidence>
<reference evidence="3" key="2">
    <citation type="submission" date="2023-07" db="EMBL/GenBank/DDBJ databases">
        <title>Whole Genome Sequencing of Colonoscopy isolates.</title>
        <authorList>
            <person name="Surve S.V."/>
            <person name="Valls R.A."/>
            <person name="Barrak K.E."/>
            <person name="Gardner T.B."/>
            <person name="O'Toole G.A."/>
        </authorList>
    </citation>
    <scope>NUCLEOTIDE SEQUENCE</scope>
    <source>
        <strain evidence="3">GP0119</strain>
    </source>
</reference>
<name>A0A6H9PFZ4_9BACE</name>
<dbReference type="EMBL" id="VVYJ01000011">
    <property type="protein sequence ID" value="KAA5473441.1"/>
    <property type="molecule type" value="Genomic_DNA"/>
</dbReference>
<dbReference type="Proteomes" id="UP000475905">
    <property type="component" value="Unassembled WGS sequence"/>
</dbReference>
<dbReference type="Proteomes" id="UP001170023">
    <property type="component" value="Unassembled WGS sequence"/>
</dbReference>
<evidence type="ECO:0000313" key="3">
    <source>
        <dbReference type="EMBL" id="MDO6358695.1"/>
    </source>
</evidence>
<proteinExistence type="predicted"/>
<evidence type="ECO:0000313" key="2">
    <source>
        <dbReference type="EMBL" id="KAA5473441.1"/>
    </source>
</evidence>
<accession>A0A6H9PFZ4</accession>
<evidence type="ECO:0000313" key="5">
    <source>
        <dbReference type="Proteomes" id="UP000475905"/>
    </source>
</evidence>
<comment type="caution">
    <text evidence="1">The sequence shown here is derived from an EMBL/GenBank/DDBJ whole genome shotgun (WGS) entry which is preliminary data.</text>
</comment>
<sequence length="232" mass="27339">MGNYSFVLSDELQKEYCNFKEGQGCDRNLIENLLHYYKPSILTNTSQLRRIGKKISPQLETTLRRSGFTTQTLEDLAQKTVYKIILCTDKDHYPYVNINGDKIENNLTACFFKRESRQKAIEHISALCRKAGTICIYDKYSFQSTENIELLKLLFPAKELSIVYDSQYLNVDMLRTHCEKWTFIDRTLPEYHDRYLVLDDKLEIILTSGFDYLVKTEKEFTYIVRPVSTQRF</sequence>
<dbReference type="EMBL" id="VVYP01000001">
    <property type="protein sequence ID" value="KAA5466310.1"/>
    <property type="molecule type" value="Genomic_DNA"/>
</dbReference>
<reference evidence="4 5" key="1">
    <citation type="journal article" date="2019" name="Nat. Med.">
        <title>A library of human gut bacterial isolates paired with longitudinal multiomics data enables mechanistic microbiome research.</title>
        <authorList>
            <person name="Poyet M."/>
            <person name="Groussin M."/>
            <person name="Gibbons S.M."/>
            <person name="Avila-Pacheco J."/>
            <person name="Jiang X."/>
            <person name="Kearney S.M."/>
            <person name="Perrotta A.R."/>
            <person name="Berdy B."/>
            <person name="Zhao S."/>
            <person name="Lieberman T.D."/>
            <person name="Swanson P.K."/>
            <person name="Smith M."/>
            <person name="Roesemann S."/>
            <person name="Alexander J.E."/>
            <person name="Rich S.A."/>
            <person name="Livny J."/>
            <person name="Vlamakis H."/>
            <person name="Clish C."/>
            <person name="Bullock K."/>
            <person name="Deik A."/>
            <person name="Scott J."/>
            <person name="Pierce K.A."/>
            <person name="Xavier R.J."/>
            <person name="Alm E.J."/>
        </authorList>
    </citation>
    <scope>NUCLEOTIDE SEQUENCE [LARGE SCALE GENOMIC DNA]</scope>
    <source>
        <strain evidence="2 4">BIOML-A25</strain>
        <strain evidence="1 5">BIOML-A31</strain>
    </source>
</reference>
<evidence type="ECO:0000313" key="4">
    <source>
        <dbReference type="Proteomes" id="UP000427825"/>
    </source>
</evidence>
<organism evidence="1 5">
    <name type="scientific">Bacteroides caccae</name>
    <dbReference type="NCBI Taxonomy" id="47678"/>
    <lineage>
        <taxon>Bacteria</taxon>
        <taxon>Pseudomonadati</taxon>
        <taxon>Bacteroidota</taxon>
        <taxon>Bacteroidia</taxon>
        <taxon>Bacteroidales</taxon>
        <taxon>Bacteroidaceae</taxon>
        <taxon>Bacteroides</taxon>
    </lineage>
</organism>
<dbReference type="EMBL" id="JAUONL010000011">
    <property type="protein sequence ID" value="MDO6358695.1"/>
    <property type="molecule type" value="Genomic_DNA"/>
</dbReference>